<comment type="catalytic activity">
    <reaction evidence="10 11">
        <text>5-amino-1-(5-phospho-D-ribosyl)imidazole-4-carboxylate + L-aspartate + ATP = (2S)-2-[5-amino-1-(5-phospho-beta-D-ribosyl)imidazole-4-carboxamido]succinate + ADP + phosphate + 2 H(+)</text>
        <dbReference type="Rhea" id="RHEA:22628"/>
        <dbReference type="ChEBI" id="CHEBI:15378"/>
        <dbReference type="ChEBI" id="CHEBI:29991"/>
        <dbReference type="ChEBI" id="CHEBI:30616"/>
        <dbReference type="ChEBI" id="CHEBI:43474"/>
        <dbReference type="ChEBI" id="CHEBI:58443"/>
        <dbReference type="ChEBI" id="CHEBI:77657"/>
        <dbReference type="ChEBI" id="CHEBI:456216"/>
        <dbReference type="EC" id="6.3.2.6"/>
    </reaction>
</comment>
<dbReference type="InterPro" id="IPR050089">
    <property type="entry name" value="SAICAR_synthetase"/>
</dbReference>
<dbReference type="OrthoDB" id="9801549at2"/>
<evidence type="ECO:0000256" key="10">
    <source>
        <dbReference type="ARBA" id="ARBA00048475"/>
    </source>
</evidence>
<comment type="pathway">
    <text evidence="1 11">Purine metabolism; IMP biosynthesis via de novo pathway; 5-amino-1-(5-phospho-D-ribosyl)imidazole-4-carboxamide from 5-amino-1-(5-phospho-D-ribosyl)imidazole-4-carboxylate: step 1/2.</text>
</comment>
<accession>A0A163XFL6</accession>
<dbReference type="GO" id="GO:0005524">
    <property type="term" value="F:ATP binding"/>
    <property type="evidence" value="ECO:0007669"/>
    <property type="project" value="UniProtKB-KW"/>
</dbReference>
<dbReference type="EC" id="6.3.2.6" evidence="3 11"/>
<evidence type="ECO:0000313" key="13">
    <source>
        <dbReference type="EMBL" id="KZN95481.1"/>
    </source>
</evidence>
<dbReference type="PANTHER" id="PTHR43599:SF3">
    <property type="entry name" value="SI:DKEY-6E2.2"/>
    <property type="match status" value="1"/>
</dbReference>
<dbReference type="EMBL" id="LWBR01000048">
    <property type="protein sequence ID" value="KZN95481.1"/>
    <property type="molecule type" value="Genomic_DNA"/>
</dbReference>
<dbReference type="FunFam" id="3.30.200.20:FF:000189">
    <property type="entry name" value="Phosphoribosylaminoimidazole-succinocarboxamide synthase"/>
    <property type="match status" value="1"/>
</dbReference>
<dbReference type="GeneID" id="301127644"/>
<dbReference type="InterPro" id="IPR018236">
    <property type="entry name" value="SAICAR_synthetase_CS"/>
</dbReference>
<dbReference type="GO" id="GO:0004639">
    <property type="term" value="F:phosphoribosylaminoimidazolesuccinocarboxamide synthase activity"/>
    <property type="evidence" value="ECO:0007669"/>
    <property type="project" value="UniProtKB-UniRule"/>
</dbReference>
<evidence type="ECO:0000256" key="3">
    <source>
        <dbReference type="ARBA" id="ARBA00012217"/>
    </source>
</evidence>
<evidence type="ECO:0000259" key="12">
    <source>
        <dbReference type="Pfam" id="PF01259"/>
    </source>
</evidence>
<evidence type="ECO:0000256" key="9">
    <source>
        <dbReference type="ARBA" id="ARBA00030409"/>
    </source>
</evidence>
<keyword evidence="8 11" id="KW-0067">ATP-binding</keyword>
<sequence length="243" mass="27661">MTVQKGSLLYEGKAKKIYETDDPNIFLVYYKDSATAFNGEKKAEIVGKGQLNNEISSLLFEKLNEHGIPTHFVQKISSNEQLVKRVTIIPIEVVVRNIVAGSLSKRLGIAEGTEIKKPIIEFYYKNDDLGDPLINSFHIELLELADKEQLDEIKTLAFKVNDILLKHFHERNVRLVDFKLEFGLLNDGTLVVADEISPDTCRLWDKHTNEKLDKDVFRRDIGNLTDAYKEILKRLGGTVPCTE</sequence>
<evidence type="ECO:0000313" key="14">
    <source>
        <dbReference type="Proteomes" id="UP000076476"/>
    </source>
</evidence>
<dbReference type="Gene3D" id="3.30.470.20">
    <property type="entry name" value="ATP-grasp fold, B domain"/>
    <property type="match status" value="1"/>
</dbReference>
<dbReference type="STRING" id="33936.AZI98_13655"/>
<dbReference type="HAMAP" id="MF_00137">
    <property type="entry name" value="SAICAR_synth"/>
    <property type="match status" value="1"/>
</dbReference>
<dbReference type="InterPro" id="IPR001636">
    <property type="entry name" value="SAICAR_synth"/>
</dbReference>
<dbReference type="Proteomes" id="UP000076476">
    <property type="component" value="Unassembled WGS sequence"/>
</dbReference>
<protein>
    <recommendedName>
        <fullName evidence="4 11">Phosphoribosylaminoimidazole-succinocarboxamide synthase</fullName>
        <ecNumber evidence="3 11">6.3.2.6</ecNumber>
    </recommendedName>
    <alternativeName>
        <fullName evidence="9 11">SAICAR synthetase</fullName>
    </alternativeName>
</protein>
<dbReference type="GO" id="GO:0006189">
    <property type="term" value="P:'de novo' IMP biosynthetic process"/>
    <property type="evidence" value="ECO:0007669"/>
    <property type="project" value="UniProtKB-UniRule"/>
</dbReference>
<dbReference type="RefSeq" id="WP_063388827.1">
    <property type="nucleotide sequence ID" value="NZ_LVHY01000160.1"/>
</dbReference>
<comment type="caution">
    <text evidence="13">The sequence shown here is derived from an EMBL/GenBank/DDBJ whole genome shotgun (WGS) entry which is preliminary data.</text>
</comment>
<evidence type="ECO:0000256" key="8">
    <source>
        <dbReference type="ARBA" id="ARBA00022840"/>
    </source>
</evidence>
<reference evidence="13 14" key="1">
    <citation type="submission" date="2016-04" db="EMBL/GenBank/DDBJ databases">
        <title>Draft genome sequence of Aeribacillus pallidus 8m3 from petroleum reservoir.</title>
        <authorList>
            <person name="Poltaraus A.B."/>
            <person name="Nazina T.N."/>
            <person name="Tourova T.P."/>
            <person name="Malakho S.M."/>
            <person name="Korshunova A.V."/>
            <person name="Sokolova D.S."/>
        </authorList>
    </citation>
    <scope>NUCLEOTIDE SEQUENCE [LARGE SCALE GENOMIC DNA]</scope>
    <source>
        <strain evidence="13 14">8m3</strain>
    </source>
</reference>
<dbReference type="AlphaFoldDB" id="A0A163XFL6"/>
<accession>A0A165X015</accession>
<evidence type="ECO:0000256" key="4">
    <source>
        <dbReference type="ARBA" id="ARBA00016460"/>
    </source>
</evidence>
<dbReference type="CDD" id="cd01415">
    <property type="entry name" value="SAICAR_synt_PurC"/>
    <property type="match status" value="1"/>
</dbReference>
<dbReference type="InterPro" id="IPR033934">
    <property type="entry name" value="SAICAR_synt_PurC"/>
</dbReference>
<name>A0A163XFL6_9BACI</name>
<dbReference type="PROSITE" id="PS01058">
    <property type="entry name" value="SAICAR_SYNTHETASE_2"/>
    <property type="match status" value="1"/>
</dbReference>
<dbReference type="NCBIfam" id="TIGR00081">
    <property type="entry name" value="purC"/>
    <property type="match status" value="1"/>
</dbReference>
<keyword evidence="5 11" id="KW-0436">Ligase</keyword>
<feature type="domain" description="SAICAR synthetase/ADE2 N-terminal" evidence="12">
    <location>
        <begin position="8"/>
        <end position="234"/>
    </location>
</feature>
<dbReference type="GO" id="GO:0009236">
    <property type="term" value="P:cobalamin biosynthetic process"/>
    <property type="evidence" value="ECO:0007669"/>
    <property type="project" value="InterPro"/>
</dbReference>
<dbReference type="FunFam" id="3.30.470.20:FF:000006">
    <property type="entry name" value="Phosphoribosylaminoimidazole-succinocarboxamide synthase"/>
    <property type="match status" value="1"/>
</dbReference>
<dbReference type="UniPathway" id="UPA00074">
    <property type="reaction ID" value="UER00131"/>
</dbReference>
<evidence type="ECO:0000256" key="11">
    <source>
        <dbReference type="HAMAP-Rule" id="MF_00137"/>
    </source>
</evidence>
<keyword evidence="14" id="KW-1185">Reference proteome</keyword>
<evidence type="ECO:0000256" key="2">
    <source>
        <dbReference type="ARBA" id="ARBA00010190"/>
    </source>
</evidence>
<evidence type="ECO:0000256" key="6">
    <source>
        <dbReference type="ARBA" id="ARBA00022741"/>
    </source>
</evidence>
<organism evidence="13 14">
    <name type="scientific">Aeribacillus pallidus</name>
    <dbReference type="NCBI Taxonomy" id="33936"/>
    <lineage>
        <taxon>Bacteria</taxon>
        <taxon>Bacillati</taxon>
        <taxon>Bacillota</taxon>
        <taxon>Bacilli</taxon>
        <taxon>Bacillales</taxon>
        <taxon>Bacillaceae</taxon>
        <taxon>Aeribacillus</taxon>
    </lineage>
</organism>
<comment type="similarity">
    <text evidence="2 11">Belongs to the SAICAR synthetase family.</text>
</comment>
<keyword evidence="6 11" id="KW-0547">Nucleotide-binding</keyword>
<evidence type="ECO:0000256" key="5">
    <source>
        <dbReference type="ARBA" id="ARBA00022598"/>
    </source>
</evidence>
<dbReference type="Gene3D" id="3.30.200.20">
    <property type="entry name" value="Phosphorylase Kinase, domain 1"/>
    <property type="match status" value="1"/>
</dbReference>
<dbReference type="SUPFAM" id="SSF56104">
    <property type="entry name" value="SAICAR synthase-like"/>
    <property type="match status" value="1"/>
</dbReference>
<evidence type="ECO:0000256" key="7">
    <source>
        <dbReference type="ARBA" id="ARBA00022755"/>
    </source>
</evidence>
<dbReference type="InterPro" id="IPR028923">
    <property type="entry name" value="SAICAR_synt/ADE2_N"/>
</dbReference>
<gene>
    <name evidence="11" type="primary">purC</name>
    <name evidence="13" type="ORF">AZI98_13655</name>
</gene>
<dbReference type="PROSITE" id="PS01057">
    <property type="entry name" value="SAICAR_SYNTHETASE_1"/>
    <property type="match status" value="1"/>
</dbReference>
<dbReference type="Pfam" id="PF01259">
    <property type="entry name" value="SAICAR_synt"/>
    <property type="match status" value="1"/>
</dbReference>
<proteinExistence type="inferred from homology"/>
<keyword evidence="7 11" id="KW-0658">Purine biosynthesis</keyword>
<evidence type="ECO:0000256" key="1">
    <source>
        <dbReference type="ARBA" id="ARBA00004672"/>
    </source>
</evidence>
<dbReference type="PANTHER" id="PTHR43599">
    <property type="entry name" value="MULTIFUNCTIONAL PROTEIN ADE2"/>
    <property type="match status" value="1"/>
</dbReference>